<proteinExistence type="predicted"/>
<feature type="compositionally biased region" description="Low complexity" evidence="1">
    <location>
        <begin position="468"/>
        <end position="486"/>
    </location>
</feature>
<keyword evidence="4" id="KW-1185">Reference proteome</keyword>
<accession>A0ABU0E4B1</accession>
<feature type="transmembrane region" description="Helical" evidence="2">
    <location>
        <begin position="319"/>
        <end position="340"/>
    </location>
</feature>
<feature type="transmembrane region" description="Helical" evidence="2">
    <location>
        <begin position="18"/>
        <end position="38"/>
    </location>
</feature>
<feature type="region of interest" description="Disordered" evidence="1">
    <location>
        <begin position="391"/>
        <end position="599"/>
    </location>
</feature>
<evidence type="ECO:0000256" key="1">
    <source>
        <dbReference type="SAM" id="MobiDB-lite"/>
    </source>
</evidence>
<evidence type="ECO:0008006" key="5">
    <source>
        <dbReference type="Google" id="ProtNLM"/>
    </source>
</evidence>
<dbReference type="EMBL" id="JAUSUR010000004">
    <property type="protein sequence ID" value="MDQ0361564.1"/>
    <property type="molecule type" value="Genomic_DNA"/>
</dbReference>
<keyword evidence="2" id="KW-0812">Transmembrane</keyword>
<feature type="compositionally biased region" description="Polar residues" evidence="1">
    <location>
        <begin position="532"/>
        <end position="552"/>
    </location>
</feature>
<feature type="compositionally biased region" description="Basic and acidic residues" evidence="1">
    <location>
        <begin position="584"/>
        <end position="599"/>
    </location>
</feature>
<sequence length="599" mass="64072">MDLLFLDFFGIGKTVENFFRGIFWGAIRVLMSFITGILEALTKGIMGFPILSNTYIKEAFNASLAIMFLILAPKIIYEIVSSFIKDDEAGLDYRKKIGGAIFGVIIASSLTVLITMVNTLSVNINTTLTSGAAISSTTQEEIRDYCSSQSKYIFFNKEDYEAKCYQREFDARTNGMLGDELLSSVFVGFGGMQKSGDHGSDKLIETYQESSFDIYERDDGDYIWDFSELMVLVGMIIYVILLFMICIQVATRIMAIGFYYVIGPLCCLSLTNYQNPQAFTVWKNSLIGQFLLNITQIFLLGFFSNIVGDIANISETTGVVGGTAVIAQLCLYFAGFSVILTMPNFVQSMIGGYGAGVMDTMNQIRGGLSMGKAMTAGVVTAGVAKTVGRRNSYTGHREGGIRGAVAGNKRQDGTRSGGIVGNTVGQKNNDGFRQGGVRGAIFGDKSATRDGGTRQRGGITGVLRGEKTTTPSTGQQGQTGSGFSSQEADDSRSFKGGVNTMASHAGASGASEGASGGTTERYSGGLRAAFKGTTTMSRNASGSVTNKTSTGNRVARSFKSASTRRTGPSSGASSSSVSGPTISNRRDENQSQRSNPFER</sequence>
<feature type="transmembrane region" description="Helical" evidence="2">
    <location>
        <begin position="256"/>
        <end position="274"/>
    </location>
</feature>
<feature type="transmembrane region" description="Helical" evidence="2">
    <location>
        <begin position="59"/>
        <end position="77"/>
    </location>
</feature>
<keyword evidence="2" id="KW-0472">Membrane</keyword>
<feature type="transmembrane region" description="Helical" evidence="2">
    <location>
        <begin position="97"/>
        <end position="117"/>
    </location>
</feature>
<comment type="caution">
    <text evidence="3">The sequence shown here is derived from an EMBL/GenBank/DDBJ whole genome shotgun (WGS) entry which is preliminary data.</text>
</comment>
<feature type="transmembrane region" description="Helical" evidence="2">
    <location>
        <begin position="286"/>
        <end position="307"/>
    </location>
</feature>
<feature type="transmembrane region" description="Helical" evidence="2">
    <location>
        <begin position="229"/>
        <end position="250"/>
    </location>
</feature>
<feature type="compositionally biased region" description="Low complexity" evidence="1">
    <location>
        <begin position="502"/>
        <end position="513"/>
    </location>
</feature>
<name>A0ABU0E4B1_9FIRM</name>
<evidence type="ECO:0000256" key="2">
    <source>
        <dbReference type="SAM" id="Phobius"/>
    </source>
</evidence>
<evidence type="ECO:0000313" key="4">
    <source>
        <dbReference type="Proteomes" id="UP001230220"/>
    </source>
</evidence>
<protein>
    <recommendedName>
        <fullName evidence="5">TrbL/VirB6 plasmid conjugal transfer protein</fullName>
    </recommendedName>
</protein>
<keyword evidence="2" id="KW-1133">Transmembrane helix</keyword>
<dbReference type="Proteomes" id="UP001230220">
    <property type="component" value="Unassembled WGS sequence"/>
</dbReference>
<reference evidence="3 4" key="1">
    <citation type="submission" date="2023-07" db="EMBL/GenBank/DDBJ databases">
        <title>Genomic Encyclopedia of Type Strains, Phase IV (KMG-IV): sequencing the most valuable type-strain genomes for metagenomic binning, comparative biology and taxonomic classification.</title>
        <authorList>
            <person name="Goeker M."/>
        </authorList>
    </citation>
    <scope>NUCLEOTIDE SEQUENCE [LARGE SCALE GENOMIC DNA]</scope>
    <source>
        <strain evidence="3 4">DSM 16784</strain>
    </source>
</reference>
<gene>
    <name evidence="3" type="ORF">J2S15_002314</name>
</gene>
<evidence type="ECO:0000313" key="3">
    <source>
        <dbReference type="EMBL" id="MDQ0361564.1"/>
    </source>
</evidence>
<organism evidence="3 4">
    <name type="scientific">Breznakia pachnodae</name>
    <dbReference type="NCBI Taxonomy" id="265178"/>
    <lineage>
        <taxon>Bacteria</taxon>
        <taxon>Bacillati</taxon>
        <taxon>Bacillota</taxon>
        <taxon>Erysipelotrichia</taxon>
        <taxon>Erysipelotrichales</taxon>
        <taxon>Erysipelotrichaceae</taxon>
        <taxon>Breznakia</taxon>
    </lineage>
</organism>
<dbReference type="RefSeq" id="WP_307408409.1">
    <property type="nucleotide sequence ID" value="NZ_JAUSUR010000004.1"/>
</dbReference>
<feature type="compositionally biased region" description="Low complexity" evidence="1">
    <location>
        <begin position="563"/>
        <end position="583"/>
    </location>
</feature>